<dbReference type="OrthoDB" id="10681495at2759"/>
<dbReference type="GeneID" id="63692700"/>
<dbReference type="HOGENOM" id="CLU_760816_0_0_1"/>
<dbReference type="EMBL" id="JH795862">
    <property type="protein sequence ID" value="EJU02185.1"/>
    <property type="molecule type" value="Genomic_DNA"/>
</dbReference>
<gene>
    <name evidence="2" type="ORF">DACRYDRAFT_99902</name>
</gene>
<name>M5G1U9_DACPD</name>
<reference evidence="2 3" key="1">
    <citation type="journal article" date="2012" name="Science">
        <title>The Paleozoic origin of enzymatic lignin decomposition reconstructed from 31 fungal genomes.</title>
        <authorList>
            <person name="Floudas D."/>
            <person name="Binder M."/>
            <person name="Riley R."/>
            <person name="Barry K."/>
            <person name="Blanchette R.A."/>
            <person name="Henrissat B."/>
            <person name="Martinez A.T."/>
            <person name="Otillar R."/>
            <person name="Spatafora J.W."/>
            <person name="Yadav J.S."/>
            <person name="Aerts A."/>
            <person name="Benoit I."/>
            <person name="Boyd A."/>
            <person name="Carlson A."/>
            <person name="Copeland A."/>
            <person name="Coutinho P.M."/>
            <person name="de Vries R.P."/>
            <person name="Ferreira P."/>
            <person name="Findley K."/>
            <person name="Foster B."/>
            <person name="Gaskell J."/>
            <person name="Glotzer D."/>
            <person name="Gorecki P."/>
            <person name="Heitman J."/>
            <person name="Hesse C."/>
            <person name="Hori C."/>
            <person name="Igarashi K."/>
            <person name="Jurgens J.A."/>
            <person name="Kallen N."/>
            <person name="Kersten P."/>
            <person name="Kohler A."/>
            <person name="Kuees U."/>
            <person name="Kumar T.K.A."/>
            <person name="Kuo A."/>
            <person name="LaButti K."/>
            <person name="Larrondo L.F."/>
            <person name="Lindquist E."/>
            <person name="Ling A."/>
            <person name="Lombard V."/>
            <person name="Lucas S."/>
            <person name="Lundell T."/>
            <person name="Martin R."/>
            <person name="McLaughlin D.J."/>
            <person name="Morgenstern I."/>
            <person name="Morin E."/>
            <person name="Murat C."/>
            <person name="Nagy L.G."/>
            <person name="Nolan M."/>
            <person name="Ohm R.A."/>
            <person name="Patyshakuliyeva A."/>
            <person name="Rokas A."/>
            <person name="Ruiz-Duenas F.J."/>
            <person name="Sabat G."/>
            <person name="Salamov A."/>
            <person name="Samejima M."/>
            <person name="Schmutz J."/>
            <person name="Slot J.C."/>
            <person name="St John F."/>
            <person name="Stenlid J."/>
            <person name="Sun H."/>
            <person name="Sun S."/>
            <person name="Syed K."/>
            <person name="Tsang A."/>
            <person name="Wiebenga A."/>
            <person name="Young D."/>
            <person name="Pisabarro A."/>
            <person name="Eastwood D.C."/>
            <person name="Martin F."/>
            <person name="Cullen D."/>
            <person name="Grigoriev I.V."/>
            <person name="Hibbett D.S."/>
        </authorList>
    </citation>
    <scope>NUCLEOTIDE SEQUENCE [LARGE SCALE GENOMIC DNA]</scope>
    <source>
        <strain evidence="2 3">DJM-731 SS1</strain>
    </source>
</reference>
<evidence type="ECO:0000313" key="2">
    <source>
        <dbReference type="EMBL" id="EJU02185.1"/>
    </source>
</evidence>
<dbReference type="Proteomes" id="UP000030653">
    <property type="component" value="Unassembled WGS sequence"/>
</dbReference>
<evidence type="ECO:0000313" key="3">
    <source>
        <dbReference type="Proteomes" id="UP000030653"/>
    </source>
</evidence>
<dbReference type="RefSeq" id="XP_040629082.1">
    <property type="nucleotide sequence ID" value="XM_040777638.1"/>
</dbReference>
<organism evidence="2 3">
    <name type="scientific">Dacryopinax primogenitus (strain DJM 731)</name>
    <name type="common">Brown rot fungus</name>
    <dbReference type="NCBI Taxonomy" id="1858805"/>
    <lineage>
        <taxon>Eukaryota</taxon>
        <taxon>Fungi</taxon>
        <taxon>Dikarya</taxon>
        <taxon>Basidiomycota</taxon>
        <taxon>Agaricomycotina</taxon>
        <taxon>Dacrymycetes</taxon>
        <taxon>Dacrymycetales</taxon>
        <taxon>Dacrymycetaceae</taxon>
        <taxon>Dacryopinax</taxon>
    </lineage>
</organism>
<accession>M5G1U9</accession>
<feature type="region of interest" description="Disordered" evidence="1">
    <location>
        <begin position="29"/>
        <end position="75"/>
    </location>
</feature>
<protein>
    <submittedName>
        <fullName evidence="2">Uncharacterized protein</fullName>
    </submittedName>
</protein>
<feature type="compositionally biased region" description="Basic and acidic residues" evidence="1">
    <location>
        <begin position="320"/>
        <end position="337"/>
    </location>
</feature>
<feature type="region of interest" description="Disordered" evidence="1">
    <location>
        <begin position="320"/>
        <end position="364"/>
    </location>
</feature>
<dbReference type="AlphaFoldDB" id="M5G1U9"/>
<keyword evidence="3" id="KW-1185">Reference proteome</keyword>
<evidence type="ECO:0000256" key="1">
    <source>
        <dbReference type="SAM" id="MobiDB-lite"/>
    </source>
</evidence>
<proteinExistence type="predicted"/>
<sequence>MSLPRSLGRCFSSSARCLLPPQNGQNAPFHLPPALTASLPSADGHSALPKPFPELPSDHQIRPRQTNPELSPLSARSARTISTASSADAAYILSLSQLSAAVARRSRALDLPQAKTGPWDLPSENQLELARRLLKKGVPVGGLRVDMSKTQLGNWIAEAKKHVPPVHRSKSVHLTEPELVEAYTNLGFSFPDEYEKLIPQERGHWVRRARDLLGMPLNPIQKGQRATRRGLALAHDLSRALSLPLPFSPSNATRAEVSEYITSARLLAHAKDIPVLRQIKQKNEDLEATGHLRRLAESLGINSKGKKAKEVHGEVEAKLKSGMQRRREETESEKKGMGELAAFVRSFEERGPEEEERADEALTN</sequence>